<reference evidence="2" key="1">
    <citation type="journal article" date="2019" name="Int. J. Syst. Evol. Microbiol.">
        <title>The Global Catalogue of Microorganisms (GCM) 10K type strain sequencing project: providing services to taxonomists for standard genome sequencing and annotation.</title>
        <authorList>
            <consortium name="The Broad Institute Genomics Platform"/>
            <consortium name="The Broad Institute Genome Sequencing Center for Infectious Disease"/>
            <person name="Wu L."/>
            <person name="Ma J."/>
        </authorList>
    </citation>
    <scope>NUCLEOTIDE SEQUENCE [LARGE SCALE GENOMIC DNA]</scope>
    <source>
        <strain evidence="2">CGMCC 1.12749</strain>
    </source>
</reference>
<dbReference type="EMBL" id="BMFP01000009">
    <property type="protein sequence ID" value="GGG29867.1"/>
    <property type="molecule type" value="Genomic_DNA"/>
</dbReference>
<proteinExistence type="predicted"/>
<comment type="caution">
    <text evidence="1">The sequence shown here is derived from an EMBL/GenBank/DDBJ whole genome shotgun (WGS) entry which is preliminary data.</text>
</comment>
<dbReference type="Proteomes" id="UP000634043">
    <property type="component" value="Unassembled WGS sequence"/>
</dbReference>
<accession>A0ABQ1WH17</accession>
<sequence length="78" mass="8207">MVMFATLLCAQTTNFDALFHHVLGMGRVAGNEARGKGTDVGAIPVEHNAPYHHFNVVFLQTSGGAGLAGGNAFDEHVL</sequence>
<evidence type="ECO:0008006" key="3">
    <source>
        <dbReference type="Google" id="ProtNLM"/>
    </source>
</evidence>
<protein>
    <recommendedName>
        <fullName evidence="3">Secreted protein</fullName>
    </recommendedName>
</protein>
<name>A0ABQ1WH17_9BACT</name>
<organism evidence="1 2">
    <name type="scientific">Pontibacter amylolyticus</name>
    <dbReference type="NCBI Taxonomy" id="1424080"/>
    <lineage>
        <taxon>Bacteria</taxon>
        <taxon>Pseudomonadati</taxon>
        <taxon>Bacteroidota</taxon>
        <taxon>Cytophagia</taxon>
        <taxon>Cytophagales</taxon>
        <taxon>Hymenobacteraceae</taxon>
        <taxon>Pontibacter</taxon>
    </lineage>
</organism>
<evidence type="ECO:0000313" key="2">
    <source>
        <dbReference type="Proteomes" id="UP000634043"/>
    </source>
</evidence>
<evidence type="ECO:0000313" key="1">
    <source>
        <dbReference type="EMBL" id="GGG29867.1"/>
    </source>
</evidence>
<keyword evidence="2" id="KW-1185">Reference proteome</keyword>
<gene>
    <name evidence="1" type="ORF">GCM10011323_36650</name>
</gene>